<reference evidence="2 3" key="1">
    <citation type="submission" date="2015-10" db="EMBL/GenBank/DDBJ databases">
        <title>Draft genome sequence of Streptomyces sp. RV15, isolated from a marine sponge.</title>
        <authorList>
            <person name="Ruckert C."/>
            <person name="Abdelmohsen U.R."/>
            <person name="Winkler A."/>
            <person name="Hentschel U."/>
            <person name="Kalinowski J."/>
            <person name="Kampfer P."/>
            <person name="Glaeser S."/>
        </authorList>
    </citation>
    <scope>NUCLEOTIDE SEQUENCE [LARGE SCALE GENOMIC DNA]</scope>
    <source>
        <strain evidence="2 3">RV15</strain>
    </source>
</reference>
<feature type="transmembrane region" description="Helical" evidence="1">
    <location>
        <begin position="92"/>
        <end position="112"/>
    </location>
</feature>
<keyword evidence="1" id="KW-0472">Membrane</keyword>
<evidence type="ECO:0000313" key="2">
    <source>
        <dbReference type="EMBL" id="KUO14535.1"/>
    </source>
</evidence>
<feature type="transmembrane region" description="Helical" evidence="1">
    <location>
        <begin position="56"/>
        <end position="80"/>
    </location>
</feature>
<keyword evidence="3" id="KW-1185">Reference proteome</keyword>
<name>A0A101UPQ9_9ACTN</name>
<dbReference type="Proteomes" id="UP000053260">
    <property type="component" value="Unassembled WGS sequence"/>
</dbReference>
<dbReference type="EMBL" id="LMXB01000142">
    <property type="protein sequence ID" value="KUO14535.1"/>
    <property type="molecule type" value="Genomic_DNA"/>
</dbReference>
<evidence type="ECO:0000256" key="1">
    <source>
        <dbReference type="SAM" id="Phobius"/>
    </source>
</evidence>
<feature type="transmembrane region" description="Helical" evidence="1">
    <location>
        <begin position="124"/>
        <end position="148"/>
    </location>
</feature>
<accession>A0A101UPQ9</accession>
<evidence type="ECO:0000313" key="3">
    <source>
        <dbReference type="Proteomes" id="UP000053260"/>
    </source>
</evidence>
<dbReference type="AlphaFoldDB" id="A0A101UPQ9"/>
<keyword evidence="1" id="KW-0812">Transmembrane</keyword>
<gene>
    <name evidence="2" type="ORF">AQJ91_46280</name>
</gene>
<dbReference type="RefSeq" id="WP_067035752.1">
    <property type="nucleotide sequence ID" value="NZ_KQ949136.1"/>
</dbReference>
<keyword evidence="1" id="KW-1133">Transmembrane helix</keyword>
<comment type="caution">
    <text evidence="2">The sequence shown here is derived from an EMBL/GenBank/DDBJ whole genome shotgun (WGS) entry which is preliminary data.</text>
</comment>
<proteinExistence type="predicted"/>
<protein>
    <submittedName>
        <fullName evidence="2">Uncharacterized protein</fullName>
    </submittedName>
</protein>
<dbReference type="STRING" id="909626.AQJ91_46280"/>
<sequence length="165" mass="17206">MNGATLRRGALGGVLGGMAMAVWSMVLLGLTGLGFWAPLNLIAHTLWRSAPLDGTFSLPALLIGMMVHAVMAMLFGTLITLAARRLSGARSLVIAAGTVLSALVWALMQYGVWRAVDPAASTAFTPWVLAVAHLMFGMIAATLAGLVVEDDLDPASTEPSYPGRS</sequence>
<organism evidence="2 3">
    <name type="scientific">Streptomyces dysideae</name>
    <dbReference type="NCBI Taxonomy" id="909626"/>
    <lineage>
        <taxon>Bacteria</taxon>
        <taxon>Bacillati</taxon>
        <taxon>Actinomycetota</taxon>
        <taxon>Actinomycetes</taxon>
        <taxon>Kitasatosporales</taxon>
        <taxon>Streptomycetaceae</taxon>
        <taxon>Streptomyces</taxon>
    </lineage>
</organism>
<feature type="transmembrane region" description="Helical" evidence="1">
    <location>
        <begin position="12"/>
        <end position="36"/>
    </location>
</feature>